<protein>
    <submittedName>
        <fullName evidence="2">Uncharacterized protein</fullName>
    </submittedName>
</protein>
<sequence>MSSIRASLSSVTPTETLEIENGLSLVPRLKLVLTIYRSDLSVNPIDEWQFKNSLLDYLKNSISISYIIPEEDLIVHKYKDLKKRKREDPVAYGVLYVRDLGFLNRNKFNKEYEDEVKKKKVDLEKKFVEWRDSFVEKLDGIELSLKGVKFKLNVKIPKTDDFELLKKFWEEYYAFNSKGYSSRGGRQQPDTLVVRGLPSRWFAEPRVSSKPSMLVSHTIFSVFGKIRKLNVGTDDDLGENVDEGSDNIVPGLHCKIVVQFEKHDDFYNALKVLCGRSMQKEGSRLRADYEATWDRNDLRDTLQRTGRNQNPERSRMQLTATRHYDDEAPRFQPHIARFGSNDVHPKRFKE</sequence>
<dbReference type="AlphaFoldDB" id="A0A2G5CDM6"/>
<dbReference type="OrthoDB" id="1918237at2759"/>
<evidence type="ECO:0000256" key="1">
    <source>
        <dbReference type="SAM" id="MobiDB-lite"/>
    </source>
</evidence>
<dbReference type="Proteomes" id="UP000230069">
    <property type="component" value="Unassembled WGS sequence"/>
</dbReference>
<evidence type="ECO:0000313" key="2">
    <source>
        <dbReference type="EMBL" id="PIA29360.1"/>
    </source>
</evidence>
<accession>A0A2G5CDM6</accession>
<dbReference type="EMBL" id="KZ305077">
    <property type="protein sequence ID" value="PIA29360.1"/>
    <property type="molecule type" value="Genomic_DNA"/>
</dbReference>
<dbReference type="Pfam" id="PF25015">
    <property type="entry name" value="RBD_AKAP-17A"/>
    <property type="match status" value="1"/>
</dbReference>
<gene>
    <name evidence="2" type="ORF">AQUCO_06000015v1</name>
</gene>
<organism evidence="2 3">
    <name type="scientific">Aquilegia coerulea</name>
    <name type="common">Rocky mountain columbine</name>
    <dbReference type="NCBI Taxonomy" id="218851"/>
    <lineage>
        <taxon>Eukaryota</taxon>
        <taxon>Viridiplantae</taxon>
        <taxon>Streptophyta</taxon>
        <taxon>Embryophyta</taxon>
        <taxon>Tracheophyta</taxon>
        <taxon>Spermatophyta</taxon>
        <taxon>Magnoliopsida</taxon>
        <taxon>Ranunculales</taxon>
        <taxon>Ranunculaceae</taxon>
        <taxon>Thalictroideae</taxon>
        <taxon>Aquilegia</taxon>
    </lineage>
</organism>
<feature type="region of interest" description="Disordered" evidence="1">
    <location>
        <begin position="327"/>
        <end position="350"/>
    </location>
</feature>
<dbReference type="FunCoup" id="A0A2G5CDM6">
    <property type="interactions" value="455"/>
</dbReference>
<dbReference type="PANTHER" id="PTHR12484">
    <property type="entry name" value="B-LYMPHOCYTE ANTIGEN-RELATED"/>
    <property type="match status" value="1"/>
</dbReference>
<name>A0A2G5CDM6_AQUCA</name>
<dbReference type="PANTHER" id="PTHR12484:SF4">
    <property type="entry name" value="A-KINASE ANCHOR PROTEIN 17A"/>
    <property type="match status" value="1"/>
</dbReference>
<keyword evidence="3" id="KW-1185">Reference proteome</keyword>
<dbReference type="InterPro" id="IPR056852">
    <property type="entry name" value="AK17A/B"/>
</dbReference>
<reference evidence="2 3" key="1">
    <citation type="submission" date="2017-09" db="EMBL/GenBank/DDBJ databases">
        <title>WGS assembly of Aquilegia coerulea Goldsmith.</title>
        <authorList>
            <person name="Hodges S."/>
            <person name="Kramer E."/>
            <person name="Nordborg M."/>
            <person name="Tomkins J."/>
            <person name="Borevitz J."/>
            <person name="Derieg N."/>
            <person name="Yan J."/>
            <person name="Mihaltcheva S."/>
            <person name="Hayes R.D."/>
            <person name="Rokhsar D."/>
        </authorList>
    </citation>
    <scope>NUCLEOTIDE SEQUENCE [LARGE SCALE GENOMIC DNA]</scope>
    <source>
        <strain evidence="3">cv. Goldsmith</strain>
    </source>
</reference>
<proteinExistence type="predicted"/>
<dbReference type="STRING" id="218851.A0A2G5CDM6"/>
<dbReference type="InParanoid" id="A0A2G5CDM6"/>
<evidence type="ECO:0000313" key="3">
    <source>
        <dbReference type="Proteomes" id="UP000230069"/>
    </source>
</evidence>